<sequence length="67" mass="7146">MATGRASGRTWLRVLRLVLTVVPPLIGVVLIGQAVVASIGGDIRRWEFALGAVCLCLTFAGRLVPEE</sequence>
<name>A0A179SFZ3_9HYPH</name>
<feature type="transmembrane region" description="Helical" evidence="1">
    <location>
        <begin position="14"/>
        <end position="36"/>
    </location>
</feature>
<evidence type="ECO:0000313" key="2">
    <source>
        <dbReference type="EMBL" id="OAS26515.1"/>
    </source>
</evidence>
<dbReference type="EMBL" id="LWHQ01000010">
    <property type="protein sequence ID" value="OAS26515.1"/>
    <property type="molecule type" value="Genomic_DNA"/>
</dbReference>
<organism evidence="2 3">
    <name type="scientific">Methylobacterium platani</name>
    <dbReference type="NCBI Taxonomy" id="427683"/>
    <lineage>
        <taxon>Bacteria</taxon>
        <taxon>Pseudomonadati</taxon>
        <taxon>Pseudomonadota</taxon>
        <taxon>Alphaproteobacteria</taxon>
        <taxon>Hyphomicrobiales</taxon>
        <taxon>Methylobacteriaceae</taxon>
        <taxon>Methylobacterium</taxon>
    </lineage>
</organism>
<evidence type="ECO:0000256" key="1">
    <source>
        <dbReference type="SAM" id="Phobius"/>
    </source>
</evidence>
<reference evidence="2 3" key="1">
    <citation type="submission" date="2016-04" db="EMBL/GenBank/DDBJ databases">
        <authorList>
            <person name="Evans L.H."/>
            <person name="Alamgir A."/>
            <person name="Owens N."/>
            <person name="Weber N.D."/>
            <person name="Virtaneva K."/>
            <person name="Barbian K."/>
            <person name="Babar A."/>
            <person name="Rosenke K."/>
        </authorList>
    </citation>
    <scope>NUCLEOTIDE SEQUENCE [LARGE SCALE GENOMIC DNA]</scope>
    <source>
        <strain evidence="2 3">PMB02</strain>
    </source>
</reference>
<keyword evidence="1" id="KW-1133">Transmembrane helix</keyword>
<gene>
    <name evidence="2" type="ORF">A5481_05550</name>
</gene>
<dbReference type="RefSeq" id="WP_048437157.1">
    <property type="nucleotide sequence ID" value="NZ_LWHQ01000010.1"/>
</dbReference>
<evidence type="ECO:0000313" key="3">
    <source>
        <dbReference type="Proteomes" id="UP000078316"/>
    </source>
</evidence>
<proteinExistence type="predicted"/>
<dbReference type="Proteomes" id="UP000078316">
    <property type="component" value="Unassembled WGS sequence"/>
</dbReference>
<protein>
    <submittedName>
        <fullName evidence="2">Uncharacterized protein</fullName>
    </submittedName>
</protein>
<comment type="caution">
    <text evidence="2">The sequence shown here is derived from an EMBL/GenBank/DDBJ whole genome shotgun (WGS) entry which is preliminary data.</text>
</comment>
<dbReference type="AlphaFoldDB" id="A0A179SFZ3"/>
<feature type="transmembrane region" description="Helical" evidence="1">
    <location>
        <begin position="48"/>
        <end position="65"/>
    </location>
</feature>
<dbReference type="OrthoDB" id="7999652at2"/>
<keyword evidence="1" id="KW-0812">Transmembrane</keyword>
<accession>A0A179SFZ3</accession>
<keyword evidence="1" id="KW-0472">Membrane</keyword>